<keyword evidence="3 6" id="KW-0349">Heme</keyword>
<dbReference type="Gene3D" id="1.10.630.10">
    <property type="entry name" value="Cytochrome P450"/>
    <property type="match status" value="1"/>
</dbReference>
<comment type="caution">
    <text evidence="7">The sequence shown here is derived from an EMBL/GenBank/DDBJ whole genome shotgun (WGS) entry which is preliminary data.</text>
</comment>
<dbReference type="InterPro" id="IPR017972">
    <property type="entry name" value="Cyt_P450_CS"/>
</dbReference>
<dbReference type="PANTHER" id="PTHR24300">
    <property type="entry name" value="CYTOCHROME P450 508A4-RELATED"/>
    <property type="match status" value="1"/>
</dbReference>
<keyword evidence="8" id="KW-1185">Reference proteome</keyword>
<dbReference type="InterPro" id="IPR001128">
    <property type="entry name" value="Cyt_P450"/>
</dbReference>
<dbReference type="EMBL" id="CATNWA010001055">
    <property type="protein sequence ID" value="CAI9539015.1"/>
    <property type="molecule type" value="Genomic_DNA"/>
</dbReference>
<keyword evidence="5 6" id="KW-0408">Iron</keyword>
<evidence type="ECO:0000256" key="2">
    <source>
        <dbReference type="ARBA" id="ARBA00010617"/>
    </source>
</evidence>
<evidence type="ECO:0000313" key="7">
    <source>
        <dbReference type="EMBL" id="CAI9539015.1"/>
    </source>
</evidence>
<gene>
    <name evidence="7" type="ORF">SPARVUS_LOCUS1511778</name>
</gene>
<dbReference type="PRINTS" id="PR00385">
    <property type="entry name" value="P450"/>
</dbReference>
<dbReference type="InterPro" id="IPR050182">
    <property type="entry name" value="Cytochrome_P450_fam2"/>
</dbReference>
<protein>
    <submittedName>
        <fullName evidence="7">Uncharacterized protein</fullName>
    </submittedName>
</protein>
<comment type="similarity">
    <text evidence="2 6">Belongs to the cytochrome P450 family.</text>
</comment>
<reference evidence="7" key="1">
    <citation type="submission" date="2023-05" db="EMBL/GenBank/DDBJ databases">
        <authorList>
            <person name="Stuckert A."/>
        </authorList>
    </citation>
    <scope>NUCLEOTIDE SEQUENCE</scope>
</reference>
<dbReference type="SUPFAM" id="SSF48264">
    <property type="entry name" value="Cytochrome P450"/>
    <property type="match status" value="1"/>
</dbReference>
<dbReference type="Pfam" id="PF00067">
    <property type="entry name" value="p450"/>
    <property type="match status" value="1"/>
</dbReference>
<keyword evidence="6" id="KW-0503">Monooxygenase</keyword>
<proteinExistence type="inferred from homology"/>
<dbReference type="InterPro" id="IPR036396">
    <property type="entry name" value="Cyt_P450_sf"/>
</dbReference>
<organism evidence="7 8">
    <name type="scientific">Staurois parvus</name>
    <dbReference type="NCBI Taxonomy" id="386267"/>
    <lineage>
        <taxon>Eukaryota</taxon>
        <taxon>Metazoa</taxon>
        <taxon>Chordata</taxon>
        <taxon>Craniata</taxon>
        <taxon>Vertebrata</taxon>
        <taxon>Euteleostomi</taxon>
        <taxon>Amphibia</taxon>
        <taxon>Batrachia</taxon>
        <taxon>Anura</taxon>
        <taxon>Neobatrachia</taxon>
        <taxon>Ranoidea</taxon>
        <taxon>Ranidae</taxon>
        <taxon>Staurois</taxon>
    </lineage>
</organism>
<evidence type="ECO:0000256" key="1">
    <source>
        <dbReference type="ARBA" id="ARBA00001971"/>
    </source>
</evidence>
<evidence type="ECO:0000256" key="5">
    <source>
        <dbReference type="ARBA" id="ARBA00023004"/>
    </source>
</evidence>
<sequence length="205" mass="23695">MLASTFDLMLGGTETTSTTLQWAILLMMKYPHIQKKVQDEIEEVIGLERPPRWDDQKVLPYCLAVVHEIQRIGNIIQYLAHITPTDITFRGYTIPKGTPVVPLFTSILYDETKWESPREFNPNHFLDADGKFMKRDEFFAFSKGRRVCAGESLARMELFLFFTGMLQKFTFTPPPGVKKEDLNLTADAFFIMRPKSYYVIATPRI</sequence>
<evidence type="ECO:0000256" key="3">
    <source>
        <dbReference type="ARBA" id="ARBA00022617"/>
    </source>
</evidence>
<keyword evidence="4 6" id="KW-0479">Metal-binding</keyword>
<dbReference type="PRINTS" id="PR00463">
    <property type="entry name" value="EP450I"/>
</dbReference>
<evidence type="ECO:0000313" key="8">
    <source>
        <dbReference type="Proteomes" id="UP001162483"/>
    </source>
</evidence>
<evidence type="ECO:0000256" key="6">
    <source>
        <dbReference type="RuleBase" id="RU000461"/>
    </source>
</evidence>
<comment type="cofactor">
    <cofactor evidence="1">
        <name>heme</name>
        <dbReference type="ChEBI" id="CHEBI:30413"/>
    </cofactor>
</comment>
<dbReference type="InterPro" id="IPR002401">
    <property type="entry name" value="Cyt_P450_E_grp-I"/>
</dbReference>
<name>A0ABN9AW04_9NEOB</name>
<dbReference type="Proteomes" id="UP001162483">
    <property type="component" value="Unassembled WGS sequence"/>
</dbReference>
<evidence type="ECO:0000256" key="4">
    <source>
        <dbReference type="ARBA" id="ARBA00022723"/>
    </source>
</evidence>
<dbReference type="PANTHER" id="PTHR24300:SF395">
    <property type="entry name" value="CYTOCHROME P450, FAMILY 2, SUBFAMILY AC, POLYPEPTIDE 7"/>
    <property type="match status" value="1"/>
</dbReference>
<accession>A0ABN9AW04</accession>
<keyword evidence="6" id="KW-0560">Oxidoreductase</keyword>
<dbReference type="PROSITE" id="PS00086">
    <property type="entry name" value="CYTOCHROME_P450"/>
    <property type="match status" value="1"/>
</dbReference>